<evidence type="ECO:0000256" key="10">
    <source>
        <dbReference type="ARBA" id="ARBA00047770"/>
    </source>
</evidence>
<keyword evidence="14" id="KW-1185">Reference proteome</keyword>
<dbReference type="GO" id="GO:0140956">
    <property type="term" value="F:histone H3K79 trimethyltransferase activity"/>
    <property type="evidence" value="ECO:0007669"/>
    <property type="project" value="UniProtKB-EC"/>
</dbReference>
<dbReference type="GO" id="GO:0032259">
    <property type="term" value="P:methylation"/>
    <property type="evidence" value="ECO:0007669"/>
    <property type="project" value="UniProtKB-KW"/>
</dbReference>
<comment type="subcellular location">
    <subcellularLocation>
        <location evidence="1 11">Nucleus</location>
    </subcellularLocation>
</comment>
<keyword evidence="4 11" id="KW-0489">Methyltransferase</keyword>
<evidence type="ECO:0000259" key="13">
    <source>
        <dbReference type="PROSITE" id="PS51569"/>
    </source>
</evidence>
<evidence type="ECO:0000256" key="7">
    <source>
        <dbReference type="ARBA" id="ARBA00022853"/>
    </source>
</evidence>
<evidence type="ECO:0000313" key="14">
    <source>
        <dbReference type="Proteomes" id="UP000095282"/>
    </source>
</evidence>
<dbReference type="InterPro" id="IPR030445">
    <property type="entry name" value="H3-K79_meTrfase"/>
</dbReference>
<dbReference type="PROSITE" id="PS51569">
    <property type="entry name" value="DOT1"/>
    <property type="match status" value="1"/>
</dbReference>
<dbReference type="AlphaFoldDB" id="A0A1I7ULD9"/>
<dbReference type="PANTHER" id="PTHR21451">
    <property type="entry name" value="HISTONE H3 METHYLTRANSFERASE"/>
    <property type="match status" value="1"/>
</dbReference>
<feature type="domain" description="DOT1" evidence="13">
    <location>
        <begin position="49"/>
        <end position="365"/>
    </location>
</feature>
<organism evidence="14 15">
    <name type="scientific">Caenorhabditis tropicalis</name>
    <dbReference type="NCBI Taxonomy" id="1561998"/>
    <lineage>
        <taxon>Eukaryota</taxon>
        <taxon>Metazoa</taxon>
        <taxon>Ecdysozoa</taxon>
        <taxon>Nematoda</taxon>
        <taxon>Chromadorea</taxon>
        <taxon>Rhabditida</taxon>
        <taxon>Rhabditina</taxon>
        <taxon>Rhabditomorpha</taxon>
        <taxon>Rhabditoidea</taxon>
        <taxon>Rhabditidae</taxon>
        <taxon>Peloderinae</taxon>
        <taxon>Caenorhabditis</taxon>
    </lineage>
</organism>
<accession>A0A1I7ULD9</accession>
<dbReference type="WBParaSite" id="Csp11.Scaffold630.g17123.t2">
    <property type="protein sequence ID" value="Csp11.Scaffold630.g17123.t2"/>
    <property type="gene ID" value="Csp11.Scaffold630.g17123"/>
</dbReference>
<proteinExistence type="inferred from homology"/>
<evidence type="ECO:0000256" key="2">
    <source>
        <dbReference type="ARBA" id="ARBA00012190"/>
    </source>
</evidence>
<evidence type="ECO:0000256" key="12">
    <source>
        <dbReference type="SAM" id="MobiDB-lite"/>
    </source>
</evidence>
<evidence type="ECO:0000256" key="4">
    <source>
        <dbReference type="ARBA" id="ARBA00022603"/>
    </source>
</evidence>
<feature type="region of interest" description="Disordered" evidence="12">
    <location>
        <begin position="1"/>
        <end position="31"/>
    </location>
</feature>
<dbReference type="GO" id="GO:0000077">
    <property type="term" value="P:DNA damage checkpoint signaling"/>
    <property type="evidence" value="ECO:0007669"/>
    <property type="project" value="TreeGrafter"/>
</dbReference>
<evidence type="ECO:0000256" key="9">
    <source>
        <dbReference type="ARBA" id="ARBA00029821"/>
    </source>
</evidence>
<evidence type="ECO:0000256" key="3">
    <source>
        <dbReference type="ARBA" id="ARBA00020987"/>
    </source>
</evidence>
<comment type="miscellaneous">
    <text evidence="11">In contrast to other lysine histone methyltransferases, it does not contain a SET domain, suggesting the existence of another mechanism for methylation of lysine residues of histones.</text>
</comment>
<dbReference type="SUPFAM" id="SSF53335">
    <property type="entry name" value="S-adenosyl-L-methionine-dependent methyltransferases"/>
    <property type="match status" value="1"/>
</dbReference>
<dbReference type="PANTHER" id="PTHR21451:SF0">
    <property type="entry name" value="HISTONE-LYSINE N-METHYLTRANSFERASE, H3 LYSINE-79 SPECIFIC"/>
    <property type="match status" value="1"/>
</dbReference>
<dbReference type="InterPro" id="IPR025789">
    <property type="entry name" value="DOT1_dom"/>
</dbReference>
<evidence type="ECO:0000256" key="1">
    <source>
        <dbReference type="ARBA" id="ARBA00004123"/>
    </source>
</evidence>
<dbReference type="Proteomes" id="UP000095282">
    <property type="component" value="Unplaced"/>
</dbReference>
<keyword evidence="6 11" id="KW-0949">S-adenosyl-L-methionine</keyword>
<sequence length="392" mass="44427">MSEADAGAKEEEPSKEEEKPVPAKQLDDRRSMSMDTNDELLALHSVYYNGKALRLQVTSPHIYYIVFRILRKVCNAIPALAVGLPLNWDKIEKPDNNAVVSLTKQYNRVAKPFATNWSGSYNTDVLHEWGEPNCNKLVATEITGYAYECAVPRPADLNHYYKSFTSETYGETNLEQMASIIDELKIGSHDVFVDLGSGIGQLVCFTAALAKCKKCVGIELSPTPANYASNLGDYFKKLMSFFGKNCGKYEHIQGDFLNPKFKKLICEEATIIFINNFAFSPDLMFRITNELLQELKNGTRIITTKPFGAHKKGITYRSTSDINAISQTIELKSMESGVSWTAKEVKFYCTTMDHAKLIRYYEEEQRKKDPNYNPVREESEVETKFCTVKRLP</sequence>
<evidence type="ECO:0000256" key="8">
    <source>
        <dbReference type="ARBA" id="ARBA00023242"/>
    </source>
</evidence>
<dbReference type="GO" id="GO:0035097">
    <property type="term" value="C:histone methyltransferase complex"/>
    <property type="evidence" value="ECO:0007669"/>
    <property type="project" value="UniProtKB-ARBA"/>
</dbReference>
<dbReference type="GO" id="GO:0006281">
    <property type="term" value="P:DNA repair"/>
    <property type="evidence" value="ECO:0007669"/>
    <property type="project" value="TreeGrafter"/>
</dbReference>
<keyword evidence="8 11" id="KW-0539">Nucleus</keyword>
<dbReference type="InterPro" id="IPR029063">
    <property type="entry name" value="SAM-dependent_MTases_sf"/>
</dbReference>
<evidence type="ECO:0000313" key="15">
    <source>
        <dbReference type="WBParaSite" id="Csp11.Scaffold630.g17123.t2"/>
    </source>
</evidence>
<evidence type="ECO:0000256" key="5">
    <source>
        <dbReference type="ARBA" id="ARBA00022679"/>
    </source>
</evidence>
<reference evidence="15" key="1">
    <citation type="submission" date="2016-11" db="UniProtKB">
        <authorList>
            <consortium name="WormBaseParasite"/>
        </authorList>
    </citation>
    <scope>IDENTIFICATION</scope>
</reference>
<comment type="similarity">
    <text evidence="11">Belongs to the class I-like SAM-binding methyltransferase superfamily. DOT1 family.</text>
</comment>
<protein>
    <recommendedName>
        <fullName evidence="3 11">Histone-lysine N-methyltransferase, H3 lysine-79 specific</fullName>
        <ecNumber evidence="2 11">2.1.1.360</ecNumber>
    </recommendedName>
    <alternativeName>
        <fullName evidence="9 11">Histone H3-K79 methyltransferase</fullName>
    </alternativeName>
</protein>
<evidence type="ECO:0000256" key="11">
    <source>
        <dbReference type="RuleBase" id="RU271113"/>
    </source>
</evidence>
<comment type="function">
    <text evidence="11">Histone methyltransferase that specifically trimethylates histone H3 to form H3K79me3. This methylation is required for telomere silencing and for the pachytene checkpoint during the meiotic cell cycle by allowing the recruitment of RAD9 to double strand breaks. Nucleosomes are preferred as substrate compared to free histone.</text>
</comment>
<keyword evidence="7 11" id="KW-0156">Chromatin regulator</keyword>
<dbReference type="FunFam" id="3.40.50.150:FF:000033">
    <property type="entry name" value="Histone-lysine N-methyltransferase, H3 lysine-79 specific"/>
    <property type="match status" value="1"/>
</dbReference>
<evidence type="ECO:0000256" key="6">
    <source>
        <dbReference type="ARBA" id="ARBA00022691"/>
    </source>
</evidence>
<dbReference type="Gene3D" id="3.40.50.150">
    <property type="entry name" value="Vaccinia Virus protein VP39"/>
    <property type="match status" value="1"/>
</dbReference>
<keyword evidence="5 11" id="KW-0808">Transferase</keyword>
<dbReference type="Pfam" id="PF08123">
    <property type="entry name" value="DOT1"/>
    <property type="match status" value="1"/>
</dbReference>
<dbReference type="STRING" id="1561998.A0A1I7ULD9"/>
<dbReference type="eggNOG" id="KOG3924">
    <property type="taxonomic scope" value="Eukaryota"/>
</dbReference>
<name>A0A1I7ULD9_9PELO</name>
<dbReference type="EC" id="2.1.1.360" evidence="2 11"/>
<comment type="catalytic activity">
    <reaction evidence="10 11">
        <text>L-lysyl(79)-[histone H3] + 3 S-adenosyl-L-methionine = N(6),N(6),N(6)-trimethyl-L-lysyl(79)-[histone H3] + 3 S-adenosyl-L-homocysteine + 3 H(+)</text>
        <dbReference type="Rhea" id="RHEA:60328"/>
        <dbReference type="Rhea" id="RHEA-COMP:15549"/>
        <dbReference type="Rhea" id="RHEA-COMP:15552"/>
        <dbReference type="ChEBI" id="CHEBI:15378"/>
        <dbReference type="ChEBI" id="CHEBI:29969"/>
        <dbReference type="ChEBI" id="CHEBI:57856"/>
        <dbReference type="ChEBI" id="CHEBI:59789"/>
        <dbReference type="ChEBI" id="CHEBI:61961"/>
        <dbReference type="EC" id="2.1.1.360"/>
    </reaction>
</comment>